<dbReference type="InterPro" id="IPR044730">
    <property type="entry name" value="RNase_H-like_dom_plant"/>
</dbReference>
<feature type="domain" description="RNase H type-1" evidence="1">
    <location>
        <begin position="149"/>
        <end position="229"/>
    </location>
</feature>
<dbReference type="InterPro" id="IPR002156">
    <property type="entry name" value="RNaseH_domain"/>
</dbReference>
<dbReference type="Pfam" id="PF13456">
    <property type="entry name" value="RVT_3"/>
    <property type="match status" value="1"/>
</dbReference>
<name>A0ABQ8HF99_9ROSI</name>
<proteinExistence type="predicted"/>
<reference evidence="2 3" key="1">
    <citation type="submission" date="2021-02" db="EMBL/GenBank/DDBJ databases">
        <title>Plant Genome Project.</title>
        <authorList>
            <person name="Zhang R.-G."/>
        </authorList>
    </citation>
    <scope>NUCLEOTIDE SEQUENCE [LARGE SCALE GENOMIC DNA]</scope>
    <source>
        <tissue evidence="2">Leaves</tissue>
    </source>
</reference>
<evidence type="ECO:0000313" key="3">
    <source>
        <dbReference type="Proteomes" id="UP000827721"/>
    </source>
</evidence>
<dbReference type="EMBL" id="JAFEMO010000011">
    <property type="protein sequence ID" value="KAH7557302.1"/>
    <property type="molecule type" value="Genomic_DNA"/>
</dbReference>
<sequence>MLNVPSKYGVHSKNNFFPSQRRKKLFCPGSLESIRSLFKDIPKALAVMNLNDESNDSTFHADSELQPTWLMIRRGVYNVRSGYKVALSGKSNGEGFDSCLGLWGNRNARFHRLKVRDVDQLIAWVSGLLAEFQSSISLLVPLGQPFLQVIRNSDGWVVAAFAKPLKCCDSAKVGEFLGLREGLVVAKQLGLPVALTEVDASSVVDGVNLLKPSLSVVGLVISDIQALCSEVGI</sequence>
<dbReference type="CDD" id="cd06222">
    <property type="entry name" value="RNase_H_like"/>
    <property type="match status" value="1"/>
</dbReference>
<comment type="caution">
    <text evidence="2">The sequence shown here is derived from an EMBL/GenBank/DDBJ whole genome shotgun (WGS) entry which is preliminary data.</text>
</comment>
<organism evidence="2 3">
    <name type="scientific">Xanthoceras sorbifolium</name>
    <dbReference type="NCBI Taxonomy" id="99658"/>
    <lineage>
        <taxon>Eukaryota</taxon>
        <taxon>Viridiplantae</taxon>
        <taxon>Streptophyta</taxon>
        <taxon>Embryophyta</taxon>
        <taxon>Tracheophyta</taxon>
        <taxon>Spermatophyta</taxon>
        <taxon>Magnoliopsida</taxon>
        <taxon>eudicotyledons</taxon>
        <taxon>Gunneridae</taxon>
        <taxon>Pentapetalae</taxon>
        <taxon>rosids</taxon>
        <taxon>malvids</taxon>
        <taxon>Sapindales</taxon>
        <taxon>Sapindaceae</taxon>
        <taxon>Xanthoceroideae</taxon>
        <taxon>Xanthoceras</taxon>
    </lineage>
</organism>
<protein>
    <recommendedName>
        <fullName evidence="1">RNase H type-1 domain-containing protein</fullName>
    </recommendedName>
</protein>
<evidence type="ECO:0000259" key="1">
    <source>
        <dbReference type="Pfam" id="PF13456"/>
    </source>
</evidence>
<evidence type="ECO:0000313" key="2">
    <source>
        <dbReference type="EMBL" id="KAH7557302.1"/>
    </source>
</evidence>
<keyword evidence="3" id="KW-1185">Reference proteome</keyword>
<accession>A0ABQ8HF99</accession>
<dbReference type="Proteomes" id="UP000827721">
    <property type="component" value="Unassembled WGS sequence"/>
</dbReference>
<gene>
    <name evidence="2" type="ORF">JRO89_XS11G0110200</name>
</gene>